<evidence type="ECO:0000313" key="3">
    <source>
        <dbReference type="Proteomes" id="UP001144372"/>
    </source>
</evidence>
<dbReference type="Pfam" id="PF04101">
    <property type="entry name" value="Glyco_tran_28_C"/>
    <property type="match status" value="1"/>
</dbReference>
<dbReference type="PANTHER" id="PTHR21015">
    <property type="entry name" value="UDP-N-ACETYLGLUCOSAMINE--N-ACETYLMURAMYL-(PENTAPEPTIDE) PYROPHOSPHORYL-UNDECAPRENOL N-ACETYLGLUCOSAMINE TRANSFERASE 1"/>
    <property type="match status" value="1"/>
</dbReference>
<sequence length="376" mass="42444">MKIMLYSQHVLGIGHFFRSMEVAKALHEHEVLFVEGGDPLPGFVPPRHVKRFILPPIMMDADFKTLEIHEGTLEEIKTGRKQMLMDAFTEFSPDVLVTELFPFGRKQFRFELIPLLDKIHEQRPSTRVVCSLRDILVEKKDQAAYEKGVLDILNRYFDLLLVHSDPELIPLEESFERIGEIKIPIFYTGFIVRDAPVQVEAHRGKIIVVSSGGGRVGIELLSSAIKAVQMLADEDLHLRVFVGPFMEASDRKNLTDLAAGDADIQLLPFSLDFLSELAHADLSISMAGYNTCMDILSTGVRALVYPFPQNREQALRAQKLEKLGQLKVIPSLAVQPLAQCILSELRAKYSTRRGRLNLSGKTNTAVFIDRYCRNQS</sequence>
<comment type="caution">
    <text evidence="2">The sequence shown here is derived from an EMBL/GenBank/DDBJ whole genome shotgun (WGS) entry which is preliminary data.</text>
</comment>
<name>A0A9W6D0M1_9BACT</name>
<dbReference type="Proteomes" id="UP001144372">
    <property type="component" value="Unassembled WGS sequence"/>
</dbReference>
<dbReference type="Gene3D" id="3.40.50.2000">
    <property type="entry name" value="Glycogen Phosphorylase B"/>
    <property type="match status" value="1"/>
</dbReference>
<gene>
    <name evidence="2" type="ORF">DAMNIGENAA_11230</name>
</gene>
<organism evidence="2 3">
    <name type="scientific">Desulforhabdus amnigena</name>
    <dbReference type="NCBI Taxonomy" id="40218"/>
    <lineage>
        <taxon>Bacteria</taxon>
        <taxon>Pseudomonadati</taxon>
        <taxon>Thermodesulfobacteriota</taxon>
        <taxon>Syntrophobacteria</taxon>
        <taxon>Syntrophobacterales</taxon>
        <taxon>Syntrophobacteraceae</taxon>
        <taxon>Desulforhabdus</taxon>
    </lineage>
</organism>
<accession>A0A9W6D0M1</accession>
<evidence type="ECO:0000313" key="2">
    <source>
        <dbReference type="EMBL" id="GLI33690.1"/>
    </source>
</evidence>
<dbReference type="InterPro" id="IPR007235">
    <property type="entry name" value="Glyco_trans_28_C"/>
</dbReference>
<keyword evidence="3" id="KW-1185">Reference proteome</keyword>
<dbReference type="AlphaFoldDB" id="A0A9W6D0M1"/>
<reference evidence="2" key="1">
    <citation type="submission" date="2022-12" db="EMBL/GenBank/DDBJ databases">
        <title>Reference genome sequencing for broad-spectrum identification of bacterial and archaeal isolates by mass spectrometry.</title>
        <authorList>
            <person name="Sekiguchi Y."/>
            <person name="Tourlousse D.M."/>
        </authorList>
    </citation>
    <scope>NUCLEOTIDE SEQUENCE</scope>
    <source>
        <strain evidence="2">ASRB1</strain>
    </source>
</reference>
<protein>
    <recommendedName>
        <fullName evidence="1">Glycosyl transferase family 28 C-terminal domain-containing protein</fullName>
    </recommendedName>
</protein>
<feature type="domain" description="Glycosyl transferase family 28 C-terminal" evidence="1">
    <location>
        <begin position="213"/>
        <end position="330"/>
    </location>
</feature>
<dbReference type="EMBL" id="BSDR01000001">
    <property type="protein sequence ID" value="GLI33690.1"/>
    <property type="molecule type" value="Genomic_DNA"/>
</dbReference>
<evidence type="ECO:0000259" key="1">
    <source>
        <dbReference type="Pfam" id="PF04101"/>
    </source>
</evidence>
<proteinExistence type="predicted"/>
<dbReference type="PANTHER" id="PTHR21015:SF28">
    <property type="entry name" value="SLL1722 PROTEIN"/>
    <property type="match status" value="1"/>
</dbReference>
<dbReference type="SUPFAM" id="SSF53756">
    <property type="entry name" value="UDP-Glycosyltransferase/glycogen phosphorylase"/>
    <property type="match status" value="1"/>
</dbReference>
<dbReference type="GO" id="GO:0016758">
    <property type="term" value="F:hexosyltransferase activity"/>
    <property type="evidence" value="ECO:0007669"/>
    <property type="project" value="InterPro"/>
</dbReference>